<dbReference type="Pfam" id="PF01627">
    <property type="entry name" value="Hpt"/>
    <property type="match status" value="1"/>
</dbReference>
<evidence type="ECO:0000313" key="3">
    <source>
        <dbReference type="EMBL" id="MFB9149126.1"/>
    </source>
</evidence>
<accession>A0ABV5HZ36</accession>
<protein>
    <submittedName>
        <fullName evidence="3">Hpt domain-containing protein</fullName>
    </submittedName>
</protein>
<dbReference type="InterPro" id="IPR036641">
    <property type="entry name" value="HPT_dom_sf"/>
</dbReference>
<evidence type="ECO:0000259" key="2">
    <source>
        <dbReference type="Pfam" id="PF01627"/>
    </source>
</evidence>
<evidence type="ECO:0000313" key="4">
    <source>
        <dbReference type="Proteomes" id="UP001589670"/>
    </source>
</evidence>
<dbReference type="RefSeq" id="WP_377067702.1">
    <property type="nucleotide sequence ID" value="NZ_JBHMEC010000008.1"/>
</dbReference>
<keyword evidence="1" id="KW-0902">Two-component regulatory system</keyword>
<dbReference type="Proteomes" id="UP001589670">
    <property type="component" value="Unassembled WGS sequence"/>
</dbReference>
<gene>
    <name evidence="3" type="ORF">ACFFU4_05095</name>
</gene>
<proteinExistence type="predicted"/>
<comment type="caution">
    <text evidence="3">The sequence shown here is derived from an EMBL/GenBank/DDBJ whole genome shotgun (WGS) entry which is preliminary data.</text>
</comment>
<reference evidence="3 4" key="1">
    <citation type="submission" date="2024-09" db="EMBL/GenBank/DDBJ databases">
        <authorList>
            <person name="Sun Q."/>
            <person name="Mori K."/>
        </authorList>
    </citation>
    <scope>NUCLEOTIDE SEQUENCE [LARGE SCALE GENOMIC DNA]</scope>
    <source>
        <strain evidence="3 4">CECT 9424</strain>
    </source>
</reference>
<dbReference type="InterPro" id="IPR008207">
    <property type="entry name" value="Sig_transdc_His_kin_Hpt_dom"/>
</dbReference>
<sequence>MIDWSRVRELREEIGADAFEEVLDLFLEEVETALAVLRTATTEDDLGAQLHFLKGGALNLGFAAFADLCADGEAQACAGARDSVDIPGIVSGYETSRAAFLAGIAEGIAA</sequence>
<keyword evidence="4" id="KW-1185">Reference proteome</keyword>
<organism evidence="3 4">
    <name type="scientific">Roseovarius ramblicola</name>
    <dbReference type="NCBI Taxonomy" id="2022336"/>
    <lineage>
        <taxon>Bacteria</taxon>
        <taxon>Pseudomonadati</taxon>
        <taxon>Pseudomonadota</taxon>
        <taxon>Alphaproteobacteria</taxon>
        <taxon>Rhodobacterales</taxon>
        <taxon>Roseobacteraceae</taxon>
        <taxon>Roseovarius</taxon>
    </lineage>
</organism>
<dbReference type="SUPFAM" id="SSF47226">
    <property type="entry name" value="Histidine-containing phosphotransfer domain, HPT domain"/>
    <property type="match status" value="1"/>
</dbReference>
<name>A0ABV5HZ36_9RHOB</name>
<feature type="domain" description="HPt" evidence="2">
    <location>
        <begin position="21"/>
        <end position="76"/>
    </location>
</feature>
<dbReference type="Gene3D" id="1.20.120.160">
    <property type="entry name" value="HPT domain"/>
    <property type="match status" value="1"/>
</dbReference>
<dbReference type="EMBL" id="JBHMEC010000008">
    <property type="protein sequence ID" value="MFB9149126.1"/>
    <property type="molecule type" value="Genomic_DNA"/>
</dbReference>
<evidence type="ECO:0000256" key="1">
    <source>
        <dbReference type="ARBA" id="ARBA00023012"/>
    </source>
</evidence>